<dbReference type="PANTHER" id="PTHR46577:SF1">
    <property type="entry name" value="HTH-TYPE TRANSCRIPTIONAL REGULATORY PROTEIN GABR"/>
    <property type="match status" value="1"/>
</dbReference>
<evidence type="ECO:0000256" key="5">
    <source>
        <dbReference type="ARBA" id="ARBA00023163"/>
    </source>
</evidence>
<dbReference type="PROSITE" id="PS50949">
    <property type="entry name" value="HTH_GNTR"/>
    <property type="match status" value="1"/>
</dbReference>
<dbReference type="CDD" id="cd00609">
    <property type="entry name" value="AAT_like"/>
    <property type="match status" value="1"/>
</dbReference>
<evidence type="ECO:0000256" key="2">
    <source>
        <dbReference type="ARBA" id="ARBA00022898"/>
    </source>
</evidence>
<comment type="caution">
    <text evidence="7">The sequence shown here is derived from an EMBL/GenBank/DDBJ whole genome shotgun (WGS) entry which is preliminary data.</text>
</comment>
<dbReference type="Pfam" id="PF00392">
    <property type="entry name" value="GntR"/>
    <property type="match status" value="1"/>
</dbReference>
<dbReference type="InterPro" id="IPR036390">
    <property type="entry name" value="WH_DNA-bd_sf"/>
</dbReference>
<dbReference type="GO" id="GO:0003700">
    <property type="term" value="F:DNA-binding transcription factor activity"/>
    <property type="evidence" value="ECO:0007669"/>
    <property type="project" value="InterPro"/>
</dbReference>
<evidence type="ECO:0000256" key="3">
    <source>
        <dbReference type="ARBA" id="ARBA00023015"/>
    </source>
</evidence>
<dbReference type="GO" id="GO:0008483">
    <property type="term" value="F:transaminase activity"/>
    <property type="evidence" value="ECO:0007669"/>
    <property type="project" value="UniProtKB-KW"/>
</dbReference>
<keyword evidence="7" id="KW-0032">Aminotransferase</keyword>
<keyword evidence="3" id="KW-0805">Transcription regulation</keyword>
<dbReference type="Pfam" id="PF00155">
    <property type="entry name" value="Aminotran_1_2"/>
    <property type="match status" value="1"/>
</dbReference>
<dbReference type="CDD" id="cd07377">
    <property type="entry name" value="WHTH_GntR"/>
    <property type="match status" value="1"/>
</dbReference>
<dbReference type="GO" id="GO:0003677">
    <property type="term" value="F:DNA binding"/>
    <property type="evidence" value="ECO:0007669"/>
    <property type="project" value="UniProtKB-KW"/>
</dbReference>
<keyword evidence="4" id="KW-0238">DNA-binding</keyword>
<feature type="domain" description="HTH gntR-type" evidence="6">
    <location>
        <begin position="16"/>
        <end position="84"/>
    </location>
</feature>
<dbReference type="EMBL" id="WIBF01000006">
    <property type="protein sequence ID" value="MQQ09064.1"/>
    <property type="molecule type" value="Genomic_DNA"/>
</dbReference>
<evidence type="ECO:0000256" key="1">
    <source>
        <dbReference type="ARBA" id="ARBA00005384"/>
    </source>
</evidence>
<keyword evidence="8" id="KW-1185">Reference proteome</keyword>
<accession>A0A843YI02</accession>
<sequence length="488" mass="54959">MAIPPEIFLLPPGGEGTLQQKIQQVVSESIVSGRCVVGERMPSTRRLAEHLNVARITVTLAYNELVANEYLTSRGRSGYYVADTAPKRPTFDPLATEAQEKVQWGKKFNQKFSAHFEISRPPNWRDYRYPFIYGQSDADLFDHRNWRACALRAVGRRDFDTLATDHYQRDDPMLVEFILRQILPRRGIAAQPQEILITMGSQNALWLVVELLLNRRRKAVIENPGYPGLRQILAPKRCAVEAIDVDHDGLPPDLIPQDADLVFTTPSHHCPTNVTMSLARRQALLDRAARDDFVIVEDDYEFELSFLKSPSPALKSLDQAGAVIYVGSFSKSVFPGLRLGYMVAPEEVIDEARALRSAVLRHPPSHVQRTAAYFLSLGHFDAQLARQSRSFSRRRTVMEACLRKHGLLNSQRGDFGGSSFWLRAPDGVDTSQLAYDLRKDSVLIEPGAAFFAPEKPDRRHYRLAYSSIPSGRIEAGIDLMAERMAATL</sequence>
<dbReference type="Gene3D" id="1.10.10.10">
    <property type="entry name" value="Winged helix-like DNA-binding domain superfamily/Winged helix DNA-binding domain"/>
    <property type="match status" value="1"/>
</dbReference>
<dbReference type="SMART" id="SM00345">
    <property type="entry name" value="HTH_GNTR"/>
    <property type="match status" value="1"/>
</dbReference>
<evidence type="ECO:0000313" key="8">
    <source>
        <dbReference type="Proteomes" id="UP000444174"/>
    </source>
</evidence>
<dbReference type="InterPro" id="IPR015421">
    <property type="entry name" value="PyrdxlP-dep_Trfase_major"/>
</dbReference>
<evidence type="ECO:0000313" key="7">
    <source>
        <dbReference type="EMBL" id="MQQ09064.1"/>
    </source>
</evidence>
<dbReference type="PANTHER" id="PTHR46577">
    <property type="entry name" value="HTH-TYPE TRANSCRIPTIONAL REGULATORY PROTEIN GABR"/>
    <property type="match status" value="1"/>
</dbReference>
<protein>
    <submittedName>
        <fullName evidence="7">Aminotransferase class I/II-fold pyridoxal phosphate-dependent enzyme</fullName>
    </submittedName>
</protein>
<dbReference type="InterPro" id="IPR051446">
    <property type="entry name" value="HTH_trans_reg/aminotransferase"/>
</dbReference>
<evidence type="ECO:0000259" key="6">
    <source>
        <dbReference type="PROSITE" id="PS50949"/>
    </source>
</evidence>
<keyword evidence="2" id="KW-0663">Pyridoxal phosphate</keyword>
<dbReference type="InterPro" id="IPR000524">
    <property type="entry name" value="Tscrpt_reg_HTH_GntR"/>
</dbReference>
<dbReference type="Proteomes" id="UP000444174">
    <property type="component" value="Unassembled WGS sequence"/>
</dbReference>
<dbReference type="Gene3D" id="3.40.640.10">
    <property type="entry name" value="Type I PLP-dependent aspartate aminotransferase-like (Major domain)"/>
    <property type="match status" value="1"/>
</dbReference>
<comment type="similarity">
    <text evidence="1">In the C-terminal section; belongs to the class-I pyridoxal-phosphate-dependent aminotransferase family.</text>
</comment>
<reference evidence="7 8" key="1">
    <citation type="submission" date="2019-10" db="EMBL/GenBank/DDBJ databases">
        <title>Epibacterium sp. nov., isolated from seawater.</title>
        <authorList>
            <person name="Zhang X."/>
            <person name="Li N."/>
        </authorList>
    </citation>
    <scope>NUCLEOTIDE SEQUENCE [LARGE SCALE GENOMIC DNA]</scope>
    <source>
        <strain evidence="7 8">SM1979</strain>
    </source>
</reference>
<keyword evidence="7" id="KW-0808">Transferase</keyword>
<dbReference type="InterPro" id="IPR004839">
    <property type="entry name" value="Aminotransferase_I/II_large"/>
</dbReference>
<dbReference type="InterPro" id="IPR015424">
    <property type="entry name" value="PyrdxlP-dep_Trfase"/>
</dbReference>
<dbReference type="RefSeq" id="WP_153216007.1">
    <property type="nucleotide sequence ID" value="NZ_WIBF01000006.1"/>
</dbReference>
<dbReference type="AlphaFoldDB" id="A0A843YI02"/>
<gene>
    <name evidence="7" type="ORF">GFB49_11410</name>
</gene>
<dbReference type="GO" id="GO:0030170">
    <property type="term" value="F:pyridoxal phosphate binding"/>
    <property type="evidence" value="ECO:0007669"/>
    <property type="project" value="InterPro"/>
</dbReference>
<dbReference type="InterPro" id="IPR036388">
    <property type="entry name" value="WH-like_DNA-bd_sf"/>
</dbReference>
<name>A0A843YI02_9RHOB</name>
<proteinExistence type="inferred from homology"/>
<organism evidence="7 8">
    <name type="scientific">Tritonibacter litoralis</name>
    <dbReference type="NCBI Taxonomy" id="2662264"/>
    <lineage>
        <taxon>Bacteria</taxon>
        <taxon>Pseudomonadati</taxon>
        <taxon>Pseudomonadota</taxon>
        <taxon>Alphaproteobacteria</taxon>
        <taxon>Rhodobacterales</taxon>
        <taxon>Paracoccaceae</taxon>
        <taxon>Tritonibacter</taxon>
    </lineage>
</organism>
<keyword evidence="5" id="KW-0804">Transcription</keyword>
<dbReference type="SUPFAM" id="SSF53383">
    <property type="entry name" value="PLP-dependent transferases"/>
    <property type="match status" value="1"/>
</dbReference>
<evidence type="ECO:0000256" key="4">
    <source>
        <dbReference type="ARBA" id="ARBA00023125"/>
    </source>
</evidence>
<dbReference type="SUPFAM" id="SSF46785">
    <property type="entry name" value="Winged helix' DNA-binding domain"/>
    <property type="match status" value="1"/>
</dbReference>